<protein>
    <submittedName>
        <fullName evidence="1">Uncharacterized protein</fullName>
    </submittedName>
</protein>
<name>A0A0W8F9C0_9ZZZZ</name>
<dbReference type="AlphaFoldDB" id="A0A0W8F9C0"/>
<evidence type="ECO:0000313" key="1">
    <source>
        <dbReference type="EMBL" id="KUG17464.1"/>
    </source>
</evidence>
<reference evidence="1" key="1">
    <citation type="journal article" date="2015" name="Proc. Natl. Acad. Sci. U.S.A.">
        <title>Networks of energetic and metabolic interactions define dynamics in microbial communities.</title>
        <authorList>
            <person name="Embree M."/>
            <person name="Liu J.K."/>
            <person name="Al-Bassam M.M."/>
            <person name="Zengler K."/>
        </authorList>
    </citation>
    <scope>NUCLEOTIDE SEQUENCE</scope>
</reference>
<gene>
    <name evidence="1" type="ORF">ASZ90_012860</name>
</gene>
<organism evidence="1">
    <name type="scientific">hydrocarbon metagenome</name>
    <dbReference type="NCBI Taxonomy" id="938273"/>
    <lineage>
        <taxon>unclassified sequences</taxon>
        <taxon>metagenomes</taxon>
        <taxon>ecological metagenomes</taxon>
    </lineage>
</organism>
<comment type="caution">
    <text evidence="1">The sequence shown here is derived from an EMBL/GenBank/DDBJ whole genome shotgun (WGS) entry which is preliminary data.</text>
</comment>
<accession>A0A0W8F9C0</accession>
<dbReference type="EMBL" id="LNQE01001440">
    <property type="protein sequence ID" value="KUG17464.1"/>
    <property type="molecule type" value="Genomic_DNA"/>
</dbReference>
<sequence>MEITSQQFISADVGKLSWMRGKGPAAFKACQKRAIIPKIIIRI</sequence>
<proteinExistence type="predicted"/>